<evidence type="ECO:0000256" key="5">
    <source>
        <dbReference type="SAM" id="Phobius"/>
    </source>
</evidence>
<dbReference type="Gene3D" id="1.20.120.1630">
    <property type="match status" value="1"/>
</dbReference>
<dbReference type="KEGG" id="fli:Fleli_3433"/>
<dbReference type="AlphaFoldDB" id="I4AP68"/>
<dbReference type="STRING" id="880071.Fleli_3433"/>
<name>I4AP68_BERLS</name>
<gene>
    <name evidence="6" type="ordered locus">Fleli_3433</name>
</gene>
<dbReference type="EMBL" id="CP003345">
    <property type="protein sequence ID" value="AFM05753.1"/>
    <property type="molecule type" value="Genomic_DNA"/>
</dbReference>
<reference evidence="7" key="1">
    <citation type="submission" date="2012-06" db="EMBL/GenBank/DDBJ databases">
        <title>The complete genome of Flexibacter litoralis DSM 6794.</title>
        <authorList>
            <person name="Lucas S."/>
            <person name="Copeland A."/>
            <person name="Lapidus A."/>
            <person name="Glavina del Rio T."/>
            <person name="Dalin E."/>
            <person name="Tice H."/>
            <person name="Bruce D."/>
            <person name="Goodwin L."/>
            <person name="Pitluck S."/>
            <person name="Peters L."/>
            <person name="Ovchinnikova G."/>
            <person name="Lu M."/>
            <person name="Kyrpides N."/>
            <person name="Mavromatis K."/>
            <person name="Ivanova N."/>
            <person name="Brettin T."/>
            <person name="Detter J.C."/>
            <person name="Han C."/>
            <person name="Larimer F."/>
            <person name="Land M."/>
            <person name="Hauser L."/>
            <person name="Markowitz V."/>
            <person name="Cheng J.-F."/>
            <person name="Hugenholtz P."/>
            <person name="Woyke T."/>
            <person name="Wu D."/>
            <person name="Spring S."/>
            <person name="Lang E."/>
            <person name="Kopitz M."/>
            <person name="Brambilla E."/>
            <person name="Klenk H.-P."/>
            <person name="Eisen J.A."/>
        </authorList>
    </citation>
    <scope>NUCLEOTIDE SEQUENCE [LARGE SCALE GENOMIC DNA]</scope>
    <source>
        <strain evidence="7">ATCC 23117 / DSM 6794 / NBRC 15988 / NCIMB 1366 / Sio-4</strain>
    </source>
</reference>
<proteinExistence type="predicted"/>
<keyword evidence="3 5" id="KW-1133">Transmembrane helix</keyword>
<feature type="transmembrane region" description="Helical" evidence="5">
    <location>
        <begin position="20"/>
        <end position="36"/>
    </location>
</feature>
<dbReference type="eggNOG" id="COG2020">
    <property type="taxonomic scope" value="Bacteria"/>
</dbReference>
<dbReference type="Proteomes" id="UP000006054">
    <property type="component" value="Chromosome"/>
</dbReference>
<dbReference type="GO" id="GO:0016740">
    <property type="term" value="F:transferase activity"/>
    <property type="evidence" value="ECO:0007669"/>
    <property type="project" value="UniProtKB-ARBA"/>
</dbReference>
<keyword evidence="4 5" id="KW-0472">Membrane</keyword>
<dbReference type="PANTHER" id="PTHR12714:SF9">
    <property type="entry name" value="PROTEIN-S-ISOPRENYLCYSTEINE O-METHYLTRANSFERASE"/>
    <property type="match status" value="1"/>
</dbReference>
<dbReference type="GO" id="GO:0012505">
    <property type="term" value="C:endomembrane system"/>
    <property type="evidence" value="ECO:0007669"/>
    <property type="project" value="UniProtKB-SubCell"/>
</dbReference>
<dbReference type="PANTHER" id="PTHR12714">
    <property type="entry name" value="PROTEIN-S ISOPRENYLCYSTEINE O-METHYLTRANSFERASE"/>
    <property type="match status" value="1"/>
</dbReference>
<evidence type="ECO:0000256" key="2">
    <source>
        <dbReference type="ARBA" id="ARBA00022692"/>
    </source>
</evidence>
<protein>
    <submittedName>
        <fullName evidence="6">Uncharacterized protein</fullName>
    </submittedName>
</protein>
<feature type="transmembrane region" description="Helical" evidence="5">
    <location>
        <begin position="217"/>
        <end position="234"/>
    </location>
</feature>
<evidence type="ECO:0000256" key="1">
    <source>
        <dbReference type="ARBA" id="ARBA00004127"/>
    </source>
</evidence>
<dbReference type="PROSITE" id="PS50244">
    <property type="entry name" value="S5A_REDUCTASE"/>
    <property type="match status" value="1"/>
</dbReference>
<keyword evidence="7" id="KW-1185">Reference proteome</keyword>
<evidence type="ECO:0000313" key="6">
    <source>
        <dbReference type="EMBL" id="AFM05753.1"/>
    </source>
</evidence>
<dbReference type="PATRIC" id="fig|880071.3.peg.3438"/>
<dbReference type="InterPro" id="IPR007318">
    <property type="entry name" value="Phopholipid_MeTrfase"/>
</dbReference>
<evidence type="ECO:0000256" key="4">
    <source>
        <dbReference type="ARBA" id="ARBA00023136"/>
    </source>
</evidence>
<dbReference type="HOGENOM" id="CLU_097928_0_0_10"/>
<evidence type="ECO:0000313" key="7">
    <source>
        <dbReference type="Proteomes" id="UP000006054"/>
    </source>
</evidence>
<dbReference type="RefSeq" id="WP_014799179.1">
    <property type="nucleotide sequence ID" value="NC_018018.1"/>
</dbReference>
<evidence type="ECO:0000256" key="3">
    <source>
        <dbReference type="ARBA" id="ARBA00022989"/>
    </source>
</evidence>
<dbReference type="OrthoDB" id="9809773at2"/>
<feature type="transmembrane region" description="Helical" evidence="5">
    <location>
        <begin position="186"/>
        <end position="205"/>
    </location>
</feature>
<organism evidence="6 7">
    <name type="scientific">Bernardetia litoralis (strain ATCC 23117 / DSM 6794 / NBRC 15988 / NCIMB 1366 / Fx l1 / Sio-4)</name>
    <name type="common">Flexibacter litoralis</name>
    <dbReference type="NCBI Taxonomy" id="880071"/>
    <lineage>
        <taxon>Bacteria</taxon>
        <taxon>Pseudomonadati</taxon>
        <taxon>Bacteroidota</taxon>
        <taxon>Cytophagia</taxon>
        <taxon>Cytophagales</taxon>
        <taxon>Bernardetiaceae</taxon>
        <taxon>Bernardetia</taxon>
    </lineage>
</organism>
<comment type="subcellular location">
    <subcellularLocation>
        <location evidence="1">Endomembrane system</location>
        <topology evidence="1">Multi-pass membrane protein</topology>
    </subcellularLocation>
</comment>
<sequence length="246" mass="28782" precursor="true">MALIEELDKEGNFLFKHRGTLPIPFVFVALGIYAWQAQNQGFPEWFPYYEYVCLAVGLLGQFVRAYTVGHTPKGTSGRNTKKQVAETLNTSGIYSIVRHPLYVGNFLMWLGVAMLTANFWFITCFVLAYWLYYERIMYAEEYFLRNKFGQQYLDWAENVPPFIPRFSNFNGANLEFSAKNVLKREYNGFFALMLIFTVFIGIRFYFKGFVYGLPNEWYIIFGISLVIFTILKILKKFTKVLDVKGR</sequence>
<dbReference type="Pfam" id="PF04191">
    <property type="entry name" value="PEMT"/>
    <property type="match status" value="1"/>
</dbReference>
<accession>I4AP68</accession>
<feature type="transmembrane region" description="Helical" evidence="5">
    <location>
        <begin position="106"/>
        <end position="132"/>
    </location>
</feature>
<keyword evidence="2 5" id="KW-0812">Transmembrane</keyword>